<comment type="caution">
    <text evidence="1">The sequence shown here is derived from an EMBL/GenBank/DDBJ whole genome shotgun (WGS) entry which is preliminary data.</text>
</comment>
<organism evidence="1 2">
    <name type="scientific">Sphingobacterium tabacisoli</name>
    <dbReference type="NCBI Taxonomy" id="2044855"/>
    <lineage>
        <taxon>Bacteria</taxon>
        <taxon>Pseudomonadati</taxon>
        <taxon>Bacteroidota</taxon>
        <taxon>Sphingobacteriia</taxon>
        <taxon>Sphingobacteriales</taxon>
        <taxon>Sphingobacteriaceae</taxon>
        <taxon>Sphingobacterium</taxon>
    </lineage>
</organism>
<name>A0ABW5KZQ5_9SPHI</name>
<dbReference type="EMBL" id="JBHULD010000007">
    <property type="protein sequence ID" value="MFD2554003.1"/>
    <property type="molecule type" value="Genomic_DNA"/>
</dbReference>
<reference evidence="2" key="1">
    <citation type="journal article" date="2019" name="Int. J. Syst. Evol. Microbiol.">
        <title>The Global Catalogue of Microorganisms (GCM) 10K type strain sequencing project: providing services to taxonomists for standard genome sequencing and annotation.</title>
        <authorList>
            <consortium name="The Broad Institute Genomics Platform"/>
            <consortium name="The Broad Institute Genome Sequencing Center for Infectious Disease"/>
            <person name="Wu L."/>
            <person name="Ma J."/>
        </authorList>
    </citation>
    <scope>NUCLEOTIDE SEQUENCE [LARGE SCALE GENOMIC DNA]</scope>
    <source>
        <strain evidence="2">KCTC 52298</strain>
    </source>
</reference>
<protein>
    <recommendedName>
        <fullName evidence="3">Outer membrane protein beta-barrel domain-containing protein</fullName>
    </recommendedName>
</protein>
<accession>A0ABW5KZQ5</accession>
<evidence type="ECO:0008006" key="3">
    <source>
        <dbReference type="Google" id="ProtNLM"/>
    </source>
</evidence>
<sequence>MKYIFGLLLLLFVSVNIIRAQEKNVHNKWIWGPSLGYQYQKSNFLKASFWGLTDLGYANYLRVDGGANMTWKNRKTYVVPELGVTYYLGAKGAWPFIKGEVTPYTITPKVGVGLFNLVEFGVGYGFDLKVKEYFGPIKGVSFSLGLSLPLNYHLY</sequence>
<evidence type="ECO:0000313" key="2">
    <source>
        <dbReference type="Proteomes" id="UP001597440"/>
    </source>
</evidence>
<dbReference type="RefSeq" id="WP_210355742.1">
    <property type="nucleotide sequence ID" value="NZ_JAEQMU010000005.1"/>
</dbReference>
<gene>
    <name evidence="1" type="ORF">ACFSQW_06350</name>
</gene>
<proteinExistence type="predicted"/>
<evidence type="ECO:0000313" key="1">
    <source>
        <dbReference type="EMBL" id="MFD2554003.1"/>
    </source>
</evidence>
<dbReference type="Proteomes" id="UP001597440">
    <property type="component" value="Unassembled WGS sequence"/>
</dbReference>
<keyword evidence="2" id="KW-1185">Reference proteome</keyword>